<accession>A0A0E9XCV0</accession>
<feature type="signal peptide" evidence="1">
    <location>
        <begin position="1"/>
        <end position="23"/>
    </location>
</feature>
<proteinExistence type="predicted"/>
<evidence type="ECO:0000256" key="1">
    <source>
        <dbReference type="SAM" id="SignalP"/>
    </source>
</evidence>
<dbReference type="EMBL" id="GBXM01008331">
    <property type="protein sequence ID" value="JAI00247.1"/>
    <property type="molecule type" value="Transcribed_RNA"/>
</dbReference>
<reference evidence="2" key="1">
    <citation type="submission" date="2014-11" db="EMBL/GenBank/DDBJ databases">
        <authorList>
            <person name="Amaro Gonzalez C."/>
        </authorList>
    </citation>
    <scope>NUCLEOTIDE SEQUENCE</scope>
</reference>
<dbReference type="AlphaFoldDB" id="A0A0E9XCV0"/>
<feature type="chain" id="PRO_5002435416" evidence="1">
    <location>
        <begin position="24"/>
        <end position="79"/>
    </location>
</feature>
<sequence length="79" mass="8572">MGKFACRCGWLIAYLGFEPEASSAPPRPHGTSRLTFPVRFLGPQYCLHGSLMKLNTVQNVAVDGGVLSTPTLPVHLMET</sequence>
<evidence type="ECO:0000313" key="2">
    <source>
        <dbReference type="EMBL" id="JAI00247.1"/>
    </source>
</evidence>
<name>A0A0E9XCV0_ANGAN</name>
<keyword evidence="1" id="KW-0732">Signal</keyword>
<reference evidence="2" key="2">
    <citation type="journal article" date="2015" name="Fish Shellfish Immunol.">
        <title>Early steps in the European eel (Anguilla anguilla)-Vibrio vulnificus interaction in the gills: Role of the RtxA13 toxin.</title>
        <authorList>
            <person name="Callol A."/>
            <person name="Pajuelo D."/>
            <person name="Ebbesson L."/>
            <person name="Teles M."/>
            <person name="MacKenzie S."/>
            <person name="Amaro C."/>
        </authorList>
    </citation>
    <scope>NUCLEOTIDE SEQUENCE</scope>
</reference>
<protein>
    <submittedName>
        <fullName evidence="2">Uncharacterized protein</fullName>
    </submittedName>
</protein>
<organism evidence="2">
    <name type="scientific">Anguilla anguilla</name>
    <name type="common">European freshwater eel</name>
    <name type="synonym">Muraena anguilla</name>
    <dbReference type="NCBI Taxonomy" id="7936"/>
    <lineage>
        <taxon>Eukaryota</taxon>
        <taxon>Metazoa</taxon>
        <taxon>Chordata</taxon>
        <taxon>Craniata</taxon>
        <taxon>Vertebrata</taxon>
        <taxon>Euteleostomi</taxon>
        <taxon>Actinopterygii</taxon>
        <taxon>Neopterygii</taxon>
        <taxon>Teleostei</taxon>
        <taxon>Anguilliformes</taxon>
        <taxon>Anguillidae</taxon>
        <taxon>Anguilla</taxon>
    </lineage>
</organism>